<name>A0A558IPH2_9CORY</name>
<evidence type="ECO:0000313" key="2">
    <source>
        <dbReference type="EMBL" id="TVU83284.1"/>
    </source>
</evidence>
<proteinExistence type="predicted"/>
<dbReference type="AlphaFoldDB" id="A0A558IPH2"/>
<organism evidence="2 3">
    <name type="scientific">Corynebacterium aurimucosum</name>
    <dbReference type="NCBI Taxonomy" id="169292"/>
    <lineage>
        <taxon>Bacteria</taxon>
        <taxon>Bacillati</taxon>
        <taxon>Actinomycetota</taxon>
        <taxon>Actinomycetes</taxon>
        <taxon>Mycobacteriales</taxon>
        <taxon>Corynebacteriaceae</taxon>
        <taxon>Corynebacterium</taxon>
    </lineage>
</organism>
<dbReference type="EMBL" id="VMTX01000009">
    <property type="protein sequence ID" value="TVU83284.1"/>
    <property type="molecule type" value="Genomic_DNA"/>
</dbReference>
<evidence type="ECO:0000313" key="3">
    <source>
        <dbReference type="Proteomes" id="UP000320648"/>
    </source>
</evidence>
<evidence type="ECO:0000256" key="1">
    <source>
        <dbReference type="SAM" id="Coils"/>
    </source>
</evidence>
<comment type="caution">
    <text evidence="2">The sequence shown here is derived from an EMBL/GenBank/DDBJ whole genome shotgun (WGS) entry which is preliminary data.</text>
</comment>
<reference evidence="2 3" key="1">
    <citation type="submission" date="2019-07" db="EMBL/GenBank/DDBJ databases">
        <title>Draft genome of C. aurimucosum strain 15-4290.</title>
        <authorList>
            <person name="Pacheco L.G.C."/>
            <person name="Aguiar E.R.G.R."/>
            <person name="Navas J."/>
            <person name="Santos C.S."/>
            <person name="Rocha D.J.P.G."/>
        </authorList>
    </citation>
    <scope>NUCLEOTIDE SEQUENCE [LARGE SCALE GENOMIC DNA]</scope>
    <source>
        <strain evidence="2 3">15-4290</strain>
    </source>
</reference>
<dbReference type="Proteomes" id="UP000320648">
    <property type="component" value="Unassembled WGS sequence"/>
</dbReference>
<dbReference type="RefSeq" id="WP_066513129.1">
    <property type="nucleotide sequence ID" value="NZ_VMTX01000009.1"/>
</dbReference>
<gene>
    <name evidence="2" type="ORF">FQN05_07290</name>
</gene>
<sequence>MLANLLGGAIAALLTGLFAWLAAKATGRAQVDAKKVEQVGPQWESFSQKIMERMDAQQKEIDGLKEEVGTLREKVEAISQKYWRAVLALRRIFDRHPKAVDDAQLPRDIHEDVFEG</sequence>
<feature type="coiled-coil region" evidence="1">
    <location>
        <begin position="47"/>
        <end position="81"/>
    </location>
</feature>
<accession>A0A558IPH2</accession>
<protein>
    <submittedName>
        <fullName evidence="2">Uncharacterized protein</fullName>
    </submittedName>
</protein>
<keyword evidence="1" id="KW-0175">Coiled coil</keyword>